<dbReference type="GeneID" id="36599471"/>
<dbReference type="InterPro" id="IPR029058">
    <property type="entry name" value="AB_hydrolase_fold"/>
</dbReference>
<dbReference type="Gene3D" id="3.40.50.2000">
    <property type="entry name" value="Glycogen Phosphorylase B"/>
    <property type="match status" value="1"/>
</dbReference>
<accession>A0A2T4B2M5</accession>
<evidence type="ECO:0000256" key="5">
    <source>
        <dbReference type="ARBA" id="ARBA00022679"/>
    </source>
</evidence>
<dbReference type="Pfam" id="PF13844">
    <property type="entry name" value="Glyco_transf_41"/>
    <property type="match status" value="2"/>
</dbReference>
<evidence type="ECO:0000256" key="10">
    <source>
        <dbReference type="SAM" id="MobiDB-lite"/>
    </source>
</evidence>
<evidence type="ECO:0000256" key="8">
    <source>
        <dbReference type="ARBA" id="ARBA00022803"/>
    </source>
</evidence>
<evidence type="ECO:0000256" key="4">
    <source>
        <dbReference type="ARBA" id="ARBA00022676"/>
    </source>
</evidence>
<dbReference type="GO" id="GO:0006493">
    <property type="term" value="P:protein O-linked glycosylation"/>
    <property type="evidence" value="ECO:0007669"/>
    <property type="project" value="TreeGrafter"/>
</dbReference>
<evidence type="ECO:0000256" key="7">
    <source>
        <dbReference type="ARBA" id="ARBA00022801"/>
    </source>
</evidence>
<dbReference type="FunFam" id="1.25.40.10:FF:000552">
    <property type="entry name" value="UDP-N-acetylglucosaminyltransferase (AFU_orthologue AFUA_1G03380)"/>
    <property type="match status" value="1"/>
</dbReference>
<comment type="similarity">
    <text evidence="2">Belongs to the glycosyltransferase 41 family. O-GlcNAc transferase subfamily.</text>
</comment>
<dbReference type="Pfam" id="PF00561">
    <property type="entry name" value="Abhydrolase_1"/>
    <property type="match status" value="1"/>
</dbReference>
<keyword evidence="14" id="KW-1185">Reference proteome</keyword>
<dbReference type="GO" id="GO:0097363">
    <property type="term" value="F:protein O-acetylglucosaminyltransferase activity"/>
    <property type="evidence" value="ECO:0007669"/>
    <property type="project" value="UniProtKB-EC"/>
</dbReference>
<reference evidence="14" key="1">
    <citation type="submission" date="2016-07" db="EMBL/GenBank/DDBJ databases">
        <title>Multiple horizontal gene transfer events from other fungi enriched the ability of initially mycotrophic Trichoderma (Ascomycota) to feed on dead plant biomass.</title>
        <authorList>
            <consortium name="DOE Joint Genome Institute"/>
            <person name="Atanasova L."/>
            <person name="Chenthamara K."/>
            <person name="Zhang J."/>
            <person name="Grujic M."/>
            <person name="Henrissat B."/>
            <person name="Kuo A."/>
            <person name="Aerts A."/>
            <person name="Salamov A."/>
            <person name="Lipzen A."/>
            <person name="Labutti K."/>
            <person name="Barry K."/>
            <person name="Miao Y."/>
            <person name="Rahimi M.J."/>
            <person name="Shen Q."/>
            <person name="Grigoriev I.V."/>
            <person name="Kubicek C.P."/>
            <person name="Druzhinina I.S."/>
        </authorList>
    </citation>
    <scope>NUCLEOTIDE SEQUENCE [LARGE SCALE GENOMIC DNA]</scope>
    <source>
        <strain evidence="14">TUCIM 6016</strain>
    </source>
</reference>
<keyword evidence="4" id="KW-0328">Glycosyltransferase</keyword>
<dbReference type="Gene3D" id="3.40.50.11380">
    <property type="match status" value="1"/>
</dbReference>
<organism evidence="13 14">
    <name type="scientific">Trichoderma citrinoviride</name>
    <dbReference type="NCBI Taxonomy" id="58853"/>
    <lineage>
        <taxon>Eukaryota</taxon>
        <taxon>Fungi</taxon>
        <taxon>Dikarya</taxon>
        <taxon>Ascomycota</taxon>
        <taxon>Pezizomycotina</taxon>
        <taxon>Sordariomycetes</taxon>
        <taxon>Hypocreomycetidae</taxon>
        <taxon>Hypocreales</taxon>
        <taxon>Hypocreaceae</taxon>
        <taxon>Trichoderma</taxon>
    </lineage>
</organism>
<evidence type="ECO:0000256" key="3">
    <source>
        <dbReference type="ARBA" id="ARBA00011970"/>
    </source>
</evidence>
<feature type="repeat" description="TPR" evidence="9">
    <location>
        <begin position="679"/>
        <end position="712"/>
    </location>
</feature>
<dbReference type="Pfam" id="PF13181">
    <property type="entry name" value="TPR_8"/>
    <property type="match status" value="2"/>
</dbReference>
<evidence type="ECO:0000313" key="14">
    <source>
        <dbReference type="Proteomes" id="UP000241546"/>
    </source>
</evidence>
<dbReference type="GO" id="GO:0016787">
    <property type="term" value="F:hydrolase activity"/>
    <property type="evidence" value="ECO:0007669"/>
    <property type="project" value="UniProtKB-KW"/>
</dbReference>
<dbReference type="InterPro" id="IPR011990">
    <property type="entry name" value="TPR-like_helical_dom_sf"/>
</dbReference>
<feature type="compositionally biased region" description="Low complexity" evidence="10">
    <location>
        <begin position="398"/>
        <end position="411"/>
    </location>
</feature>
<dbReference type="SUPFAM" id="SSF53474">
    <property type="entry name" value="alpha/beta-Hydrolases"/>
    <property type="match status" value="1"/>
</dbReference>
<evidence type="ECO:0000256" key="1">
    <source>
        <dbReference type="ARBA" id="ARBA00004922"/>
    </source>
</evidence>
<proteinExistence type="inferred from homology"/>
<dbReference type="Proteomes" id="UP000241546">
    <property type="component" value="Unassembled WGS sequence"/>
</dbReference>
<dbReference type="RefSeq" id="XP_024746897.1">
    <property type="nucleotide sequence ID" value="XM_024891353.1"/>
</dbReference>
<dbReference type="OrthoDB" id="421121at2759"/>
<feature type="domain" description="O-GlcNAc transferase C-terminal" evidence="12">
    <location>
        <begin position="1257"/>
        <end position="1440"/>
    </location>
</feature>
<evidence type="ECO:0000256" key="6">
    <source>
        <dbReference type="ARBA" id="ARBA00022737"/>
    </source>
</evidence>
<dbReference type="EC" id="2.4.1.255" evidence="3"/>
<comment type="pathway">
    <text evidence="1">Protein modification; protein glycosylation.</text>
</comment>
<dbReference type="SUPFAM" id="SSF48452">
    <property type="entry name" value="TPR-like"/>
    <property type="match status" value="2"/>
</dbReference>
<feature type="domain" description="O-GlcNAc transferase C-terminal" evidence="12">
    <location>
        <begin position="1549"/>
        <end position="1692"/>
    </location>
</feature>
<evidence type="ECO:0000313" key="13">
    <source>
        <dbReference type="EMBL" id="PTB63577.1"/>
    </source>
</evidence>
<feature type="region of interest" description="Disordered" evidence="10">
    <location>
        <begin position="325"/>
        <end position="350"/>
    </location>
</feature>
<feature type="compositionally biased region" description="Basic residues" evidence="10">
    <location>
        <begin position="333"/>
        <end position="349"/>
    </location>
</feature>
<dbReference type="InterPro" id="IPR000073">
    <property type="entry name" value="AB_hydrolase_1"/>
</dbReference>
<dbReference type="Gene3D" id="1.25.40.10">
    <property type="entry name" value="Tetratricopeptide repeat domain"/>
    <property type="match status" value="3"/>
</dbReference>
<feature type="domain" description="AB hydrolase-1" evidence="11">
    <location>
        <begin position="54"/>
        <end position="288"/>
    </location>
</feature>
<dbReference type="Gene3D" id="3.40.50.1820">
    <property type="entry name" value="alpha/beta hydrolase"/>
    <property type="match status" value="1"/>
</dbReference>
<dbReference type="Pfam" id="PF13374">
    <property type="entry name" value="TPR_10"/>
    <property type="match status" value="1"/>
</dbReference>
<dbReference type="PROSITE" id="PS50005">
    <property type="entry name" value="TPR"/>
    <property type="match status" value="3"/>
</dbReference>
<feature type="region of interest" description="Disordered" evidence="10">
    <location>
        <begin position="390"/>
        <end position="418"/>
    </location>
</feature>
<protein>
    <recommendedName>
        <fullName evidence="3">protein O-GlcNAc transferase</fullName>
        <ecNumber evidence="3">2.4.1.255</ecNumber>
    </recommendedName>
</protein>
<dbReference type="SMART" id="SM00028">
    <property type="entry name" value="TPR"/>
    <property type="match status" value="4"/>
</dbReference>
<sequence length="1713" mass="189494">MLSPLRSRLAKATPLLGTCRQLRLASSARYPQAVSPLAFDLHSPANPSKDEKTNPILFFHGLFGSKKNNRAISKALARDLKTHVYTVDLRNHGESPHDPRHDYVAMTEDVLAFIDQHGLKEPTLIGHSMGAKTAMSVALRSPETVAKLVAVDNAPVDVALSRTFASYVRGMKKIEEAKVTHRSEADAILKDYEESLPIRQFLLGNLYRSPEDGIQRFRVPLDILGRSLDHLGDFPYKNPGEARYTKPALFVRGTQSKYVPDDVLPVIGQFFPRFQLADIDAGHWLISEQPEAFRQGNLNKHQAYLSGSADGEVSHSRRLNTCAAVAAAGPPRPRPRPRTRHHQTRRHHPTVGMLPLVQTHPRVVPVPVDFESFGVPAARPGVDRRAIASPYHRGTSHPYGAPGSSAPAGQGSRDHDYHLRRKTPRGTIDAGYDGSPTQLSPGPPPLKQLILPTPSGIYPYVPPNNLPFHAKSRLSNADPISLGQAPVASPWSLSYGGPNFVLSSGSSMVPQPGPSWQPYGYPMFSQVPGMYQPLMRAAEYNVRAFCPPPASAPETAAFNQFGWQPGASQQNLGYFDTYAQLPYRPIPDFKAIPDGAFPSQPLVQGGYLGQSTVVEDVSAGEQYAVQASFTEKVYSKAQEHYVELLAYLQTARRLDQMSSGGNPSSRFKVLVFPRPPNHVEAITNLAATLYCLNRQEEAEQHWLRAIKLRPDHLEATEQLVGLLYKKRSREAIDIICFVQQALKLTGGNPTRTSYPTPNDDHPLSQQPSKSGAPFGYPYETASTTSSHSTRRSDFGSSGYALPNSENGRILALVHAKGTILYGLKDVERASEAFEEAVLISVGERIRSVQDLVTRIHAVLAPAGSHSNGDRRPVSRRPLLLPPEKARQTAHLVFAAGGGGSELPGLASVPEGAARRVAVQTTSNALLSLAKIFQDAMSGGSTVPSLLRQPSGIGDILALYYLSLSLQESPSTANNIGILLAGVQQTAPSNVSAPDMVPPRPSLPGVVPGSGLALALAYYNYGLRLDPRHVHLHTNLGSLLKDVGQLDLAIQMYERAVSCDRTFDIALTNLANAVKDKGRIKDAIAYYRRAVDSNPDFAEAVCGLLTALNSVCDWRGRGGALLESGKYDRWHVDDEGTLVDVRTAMHGSGLTQRVIGIIRQQLDDASQWGRNILQQPTIHGLAQHLRDFCQTPGFDLEEAIRAWARQPWEGSRLVRLVERATRVISWNWYHDRHVAQSEATPSRYLRPQLPSSLTIPSAPTVLPFHTFTYPLSAKDIRSISQRNAMRISASTLRAPWLPPTVYPPPPPPSPHLNVGYVSSDFNNHPLAHLMQSVFGFHNPQRARAFCYATTPSDKSIHRQQIEREAPVFRDVSSWPAEKLIEQIVRDEIHILVNLNGYTRGARNEIFAARPAPIQMSFMGFAGTLGAEWCDYILADTTAIPPSTLRPWRNNTTIEDVFQDKTEGDEGQWMYSENIIFCRDTFFCCDHAQSCDANERDMTWEDEEKRRWKMRKELFPTIADDVIILANFNQLYKVKTNLRQTAEAWAGAEVASRLVFTDVAPKNQHITRARVCDLFLDTAECNAHTTAADVLWSSTPLLTLPRYSYKMCSRMAASILRGALPKSAEGQQAARELIADGETEYEDQATELAGGLSYVMTNEGYGRGTGRLAEIRKLLWDSRWECGLFNTRRWVNDLERAYEEAWRRWVAGKGGDIYL</sequence>
<dbReference type="FunFam" id="3.40.50.1820:FF:000039">
    <property type="entry name" value="Esterase ybfF"/>
    <property type="match status" value="1"/>
</dbReference>
<evidence type="ECO:0000256" key="9">
    <source>
        <dbReference type="PROSITE-ProRule" id="PRU00339"/>
    </source>
</evidence>
<evidence type="ECO:0000259" key="12">
    <source>
        <dbReference type="Pfam" id="PF13844"/>
    </source>
</evidence>
<dbReference type="PANTHER" id="PTHR44998">
    <property type="match status" value="1"/>
</dbReference>
<feature type="region of interest" description="Disordered" evidence="10">
    <location>
        <begin position="747"/>
        <end position="799"/>
    </location>
</feature>
<dbReference type="InterPro" id="IPR029489">
    <property type="entry name" value="OGT/SEC/SPY_C"/>
</dbReference>
<dbReference type="InterPro" id="IPR019734">
    <property type="entry name" value="TPR_rpt"/>
</dbReference>
<feature type="repeat" description="TPR" evidence="9">
    <location>
        <begin position="1063"/>
        <end position="1096"/>
    </location>
</feature>
<feature type="region of interest" description="Disordered" evidence="10">
    <location>
        <begin position="424"/>
        <end position="443"/>
    </location>
</feature>
<keyword evidence="6" id="KW-0677">Repeat</keyword>
<dbReference type="EMBL" id="KZ680219">
    <property type="protein sequence ID" value="PTB63577.1"/>
    <property type="molecule type" value="Genomic_DNA"/>
</dbReference>
<gene>
    <name evidence="13" type="ORF">BBK36DRAFT_1126159</name>
</gene>
<feature type="compositionally biased region" description="Polar residues" evidence="10">
    <location>
        <begin position="747"/>
        <end position="756"/>
    </location>
</feature>
<evidence type="ECO:0000256" key="2">
    <source>
        <dbReference type="ARBA" id="ARBA00005386"/>
    </source>
</evidence>
<feature type="repeat" description="TPR" evidence="9">
    <location>
        <begin position="1029"/>
        <end position="1062"/>
    </location>
</feature>
<dbReference type="FunFam" id="3.40.50.11380:FF:000004">
    <property type="entry name" value="UDP-N-acetylglucosaminyltransferase (AFU_orthologue AFUA_1G03380)"/>
    <property type="match status" value="1"/>
</dbReference>
<name>A0A2T4B2M5_9HYPO</name>
<dbReference type="PANTHER" id="PTHR44998:SF1">
    <property type="entry name" value="UDP-N-ACETYLGLUCOSAMINE--PEPTIDE N-ACETYLGLUCOSAMINYLTRANSFERASE 110 KDA SUBUNIT"/>
    <property type="match status" value="1"/>
</dbReference>
<keyword evidence="5 13" id="KW-0808">Transferase</keyword>
<evidence type="ECO:0000259" key="11">
    <source>
        <dbReference type="Pfam" id="PF00561"/>
    </source>
</evidence>
<keyword evidence="8 9" id="KW-0802">TPR repeat</keyword>
<keyword evidence="7" id="KW-0378">Hydrolase</keyword>